<dbReference type="InterPro" id="IPR048987">
    <property type="entry name" value="PIN-TPR-GreABC"/>
</dbReference>
<dbReference type="KEGG" id="scor:J3U87_17240"/>
<feature type="domain" description="PIN" evidence="1">
    <location>
        <begin position="960"/>
        <end position="1092"/>
    </location>
</feature>
<evidence type="ECO:0000313" key="3">
    <source>
        <dbReference type="Proteomes" id="UP000663929"/>
    </source>
</evidence>
<evidence type="ECO:0000259" key="1">
    <source>
        <dbReference type="Pfam" id="PF20698"/>
    </source>
</evidence>
<name>A0A8A4TXI6_SULCO</name>
<protein>
    <recommendedName>
        <fullName evidence="1">PIN domain-containing protein</fullName>
    </recommendedName>
</protein>
<dbReference type="Pfam" id="PF20698">
    <property type="entry name" value="PIN-TPR-GreABC"/>
    <property type="match status" value="1"/>
</dbReference>
<proteinExistence type="predicted"/>
<keyword evidence="3" id="KW-1185">Reference proteome</keyword>
<dbReference type="Proteomes" id="UP000663929">
    <property type="component" value="Chromosome"/>
</dbReference>
<dbReference type="RefSeq" id="WP_237384290.1">
    <property type="nucleotide sequence ID" value="NZ_CP071793.1"/>
</dbReference>
<evidence type="ECO:0000313" key="2">
    <source>
        <dbReference type="EMBL" id="QTD54193.1"/>
    </source>
</evidence>
<reference evidence="2" key="1">
    <citation type="submission" date="2021-03" db="EMBL/GenBank/DDBJ databases">
        <title>Acanthopleuribacteraceae sp. M133.</title>
        <authorList>
            <person name="Wang G."/>
        </authorList>
    </citation>
    <scope>NUCLEOTIDE SEQUENCE</scope>
    <source>
        <strain evidence="2">M133</strain>
    </source>
</reference>
<gene>
    <name evidence="2" type="ORF">J3U87_17240</name>
</gene>
<dbReference type="EMBL" id="CP071793">
    <property type="protein sequence ID" value="QTD54193.1"/>
    <property type="molecule type" value="Genomic_DNA"/>
</dbReference>
<sequence>MDLAWKDKGYLLLQFKMRCYKQNAIEFQSFFEEVMEEVYDDFRKIRPHGNLGDGGNDGYRPSVGEYYQVYSPRQPQFKDTDAAKKFKDNFKTLKATWGEFDNVKTYYLVFNDKYHGSSLPLEKARIELKRENPDVLFDIVLARDFERLFLKLGQESLLRLDFDIDSRRAVEIVTNIFDQVKDLLKKGQGESAYGLLQANEIGLHILNDDHLLHQQRVLECRCLISLERIPEVKEKCQHLLLGKPEDIDFLCILMDLSLSCRDFAGFEEKLNQAKHIDQGSIRAYCLELECIMLSNGEVTDENLNYLYKRADYSPPFVSVTLSYACDYLGRFEEADKWMRFVENNDQDDLAAHLGALCILHSRGNRAQDPQKRAEINKELQEKSKLVYDHFSQFGPLSPRDRVLLQYLSIQNDLETRDYEQIINKSSHAISLVMKCYFDYQIAIILTKNLQVAELSKKILSELLAFLEASSFSPPLFLQKQLLLLFLSSNISMSEIKEYFINTQQRQLLSLLENIEEKRFEGALEELRNDLDFAYHLALGVKRFPEFRRYLYSKLPDLPDHPKGAISLILSVDEGCYEETLKFLQNICLDTLSYYHKNYLLKAVRDKKAWDIEIFLLEKLLGEEWDSEKLWSIKYRLIYLYYSSQQYLKVILLGEELLLACLEENVLTKEEVRRVLWATLQSCLCQGKVESRFFDRALDLLERFSGYDSSFDFLLNTKAIAEIKSNNPKAATETILKAIKEKGLLSLEDCNSVFQVVVFELGESECLSNSSLEVVTPDSFVKFKDSDKWYVMSESSLLEAVPVPKKSSRYKVYLGQRPNVPFIFSRKFSSETLEIERIFCFKNYAFWYVFQKIGHAINQDLIPGVVSIPVKKDSKGFDFGNLISVLKEERNHGAEYFHQYCNNNWPFAALATHEGGILSAVQRIASEGRGSIRFRAGGIQEYQNQLCTARKLIEEKRSFFLDGTSAFFLVISGLLDKVCDSFPGMRVPQSVVNLLAQIVDRYEDRANSRGFLGLRNDQLLLTVISSEDRRANKDQITKAIQKIQSTHERVVFISDANRSDFFSEKEILPEFADATILAQKEGCCILTDDFYYLHLNHMETGKPIPDYTSSLGLITEMLTAGLISFEQYLDFFQLLSRFRFAPLPLGESEIKRAIFGMRRIVELNFDNISKLNLPYILSSANGAIRKKVGVLFADFFRELLFDHSISSGIIGKLFAEILKNLPEEMDSTQIGQEILAYCVIASQKGKSAVLYWPSDQVVEQKLFSLFEVLTLCDFRRKAGYSI</sequence>
<accession>A0A8A4TXI6</accession>
<organism evidence="2 3">
    <name type="scientific">Sulfidibacter corallicola</name>
    <dbReference type="NCBI Taxonomy" id="2818388"/>
    <lineage>
        <taxon>Bacteria</taxon>
        <taxon>Pseudomonadati</taxon>
        <taxon>Acidobacteriota</taxon>
        <taxon>Holophagae</taxon>
        <taxon>Acanthopleuribacterales</taxon>
        <taxon>Acanthopleuribacteraceae</taxon>
        <taxon>Sulfidibacter</taxon>
    </lineage>
</organism>